<comment type="caution">
    <text evidence="1">The sequence shown here is derived from an EMBL/GenBank/DDBJ whole genome shotgun (WGS) entry which is preliminary data.</text>
</comment>
<accession>A0A3M7QRQ8</accession>
<sequence length="88" mass="10367">MFVSENEFRHGKDSTVKYNATIFRKKIGGKSIFSLFYLVKTMKQDFSRDIFIFHSKSHFSSSSNYEFDLVLKLLPLLTFLSLMKSLKR</sequence>
<reference evidence="1 2" key="1">
    <citation type="journal article" date="2018" name="Sci. Rep.">
        <title>Genomic signatures of local adaptation to the degree of environmental predictability in rotifers.</title>
        <authorList>
            <person name="Franch-Gras L."/>
            <person name="Hahn C."/>
            <person name="Garcia-Roger E.M."/>
            <person name="Carmona M.J."/>
            <person name="Serra M."/>
            <person name="Gomez A."/>
        </authorList>
    </citation>
    <scope>NUCLEOTIDE SEQUENCE [LARGE SCALE GENOMIC DNA]</scope>
    <source>
        <strain evidence="1">HYR1</strain>
    </source>
</reference>
<dbReference type="AlphaFoldDB" id="A0A3M7QRQ8"/>
<evidence type="ECO:0000313" key="1">
    <source>
        <dbReference type="EMBL" id="RNA13658.1"/>
    </source>
</evidence>
<name>A0A3M7QRQ8_BRAPC</name>
<organism evidence="1 2">
    <name type="scientific">Brachionus plicatilis</name>
    <name type="common">Marine rotifer</name>
    <name type="synonym">Brachionus muelleri</name>
    <dbReference type="NCBI Taxonomy" id="10195"/>
    <lineage>
        <taxon>Eukaryota</taxon>
        <taxon>Metazoa</taxon>
        <taxon>Spiralia</taxon>
        <taxon>Gnathifera</taxon>
        <taxon>Rotifera</taxon>
        <taxon>Eurotatoria</taxon>
        <taxon>Monogononta</taxon>
        <taxon>Pseudotrocha</taxon>
        <taxon>Ploima</taxon>
        <taxon>Brachionidae</taxon>
        <taxon>Brachionus</taxon>
    </lineage>
</organism>
<dbReference type="EMBL" id="REGN01005350">
    <property type="protein sequence ID" value="RNA13658.1"/>
    <property type="molecule type" value="Genomic_DNA"/>
</dbReference>
<gene>
    <name evidence="1" type="ORF">BpHYR1_026173</name>
</gene>
<dbReference type="Proteomes" id="UP000276133">
    <property type="component" value="Unassembled WGS sequence"/>
</dbReference>
<evidence type="ECO:0000313" key="2">
    <source>
        <dbReference type="Proteomes" id="UP000276133"/>
    </source>
</evidence>
<proteinExistence type="predicted"/>
<keyword evidence="2" id="KW-1185">Reference proteome</keyword>
<protein>
    <submittedName>
        <fullName evidence="1">Uncharacterized protein</fullName>
    </submittedName>
</protein>